<proteinExistence type="predicted"/>
<evidence type="ECO:0000313" key="4">
    <source>
        <dbReference type="Proteomes" id="UP000251647"/>
    </source>
</evidence>
<evidence type="ECO:0000256" key="1">
    <source>
        <dbReference type="SAM" id="MobiDB-lite"/>
    </source>
</evidence>
<feature type="compositionally biased region" description="Acidic residues" evidence="1">
    <location>
        <begin position="349"/>
        <end position="359"/>
    </location>
</feature>
<dbReference type="EMBL" id="UATL01000005">
    <property type="protein sequence ID" value="SPY44536.1"/>
    <property type="molecule type" value="Genomic_DNA"/>
</dbReference>
<dbReference type="InterPro" id="IPR045474">
    <property type="entry name" value="GEVED"/>
</dbReference>
<dbReference type="Pfam" id="PF20009">
    <property type="entry name" value="GEVED"/>
    <property type="match status" value="1"/>
</dbReference>
<gene>
    <name evidence="3" type="ORF">NCTC11647_03484</name>
</gene>
<dbReference type="NCBIfam" id="TIGR01451">
    <property type="entry name" value="B_ant_repeat"/>
    <property type="match status" value="1"/>
</dbReference>
<dbReference type="RefSeq" id="WP_005304383.1">
    <property type="nucleotide sequence ID" value="NZ_PYOG01000003.1"/>
</dbReference>
<dbReference type="OrthoDB" id="1204817at2"/>
<sequence>MSYRSLPYILYTGLVFLPLSVPFPSHSAEGVGLVFQSTLLDIGGNGGGEFGERLCPSGLLMTGFDFYNSNTGGNLDGRALRGQCSQATVSGGTATLTRAGETPWGGPVSGTLYSGSCPANQAVVGVDAQTTTWPVMGWFRLYCAPVAFNTTTNKLEIGAAPGGPSTGRIGPNFGYGGTYYNRVVAPAGQALGGFNGRSGAALDKVRFRAYSFVQASITLNASVISGSALPTDFTLIATDSNSIPAVFSHGDTKAMTPSNYTFTWTGPADYELVSFSCADPLSVTNGNSYNCTYTFRSTKVDYGDAPISYGGLTTASHGFGNSAIYLGSVEPDFEDDRFTNGIDNSLNATDDDSEGTTPNDEEALVPGFIVLNSSANATLYSLAIPCNDFDGSDLGATVYGWIDTDRNNSFDNDEFASASCNDTSATLNGNAILSWSNLDISTVSGMSYIRLRITTSSLSASDQLTNAADGEIEDHQFELINQITLRGTVFEDNSGNGSGIAHNGIIDGNEQGIGNATVEVVLNDTGVTGYNLGDVITSRKTSGNGRYTFILPVEFSGKNLIIRVRPVATLIDISESDLSAIPQASSTSVTDSEININAQAGDDIDGLNFGKVREPIMEPNHYVEIIPNQTITLNHQFRSYTDGNVTFSLVDTETIPAQPQWSAILYQDLNCDQLINSNEVRITAPLTVTESSQICLISKIFSPANIFNQSKFSYKIQADVNFDDPATTNHNISRRLYNTDTIKAIYGGSGQLELNKTVQNLTQNGTIATANTAKPGDILEYRIIFTNVGNADISDPQIFDSIPKHTRAQTAISCGGNVPTSLSCNVSTPDGTNNTGYLGSIYWSFTGALASGASGTVSYRVVID</sequence>
<evidence type="ECO:0000259" key="2">
    <source>
        <dbReference type="Pfam" id="PF20009"/>
    </source>
</evidence>
<reference evidence="3 4" key="1">
    <citation type="submission" date="2018-06" db="EMBL/GenBank/DDBJ databases">
        <authorList>
            <consortium name="Pathogen Informatics"/>
            <person name="Doyle S."/>
        </authorList>
    </citation>
    <scope>NUCLEOTIDE SEQUENCE [LARGE SCALE GENOMIC DNA]</scope>
    <source>
        <strain evidence="3 4">NCTC11647</strain>
    </source>
</reference>
<feature type="domain" description="GEVED" evidence="2">
    <location>
        <begin position="398"/>
        <end position="477"/>
    </location>
</feature>
<name>A0A2T3QN86_PHODM</name>
<feature type="region of interest" description="Disordered" evidence="1">
    <location>
        <begin position="340"/>
        <end position="359"/>
    </location>
</feature>
<dbReference type="Proteomes" id="UP000251647">
    <property type="component" value="Unassembled WGS sequence"/>
</dbReference>
<protein>
    <submittedName>
        <fullName evidence="3">Conserved repeat domain</fullName>
    </submittedName>
</protein>
<evidence type="ECO:0000313" key="3">
    <source>
        <dbReference type="EMBL" id="SPY44536.1"/>
    </source>
</evidence>
<dbReference type="InterPro" id="IPR013783">
    <property type="entry name" value="Ig-like_fold"/>
</dbReference>
<dbReference type="InterPro" id="IPR047589">
    <property type="entry name" value="DUF11_rpt"/>
</dbReference>
<organism evidence="3 4">
    <name type="scientific">Photobacterium damselae</name>
    <dbReference type="NCBI Taxonomy" id="38293"/>
    <lineage>
        <taxon>Bacteria</taxon>
        <taxon>Pseudomonadati</taxon>
        <taxon>Pseudomonadota</taxon>
        <taxon>Gammaproteobacteria</taxon>
        <taxon>Vibrionales</taxon>
        <taxon>Vibrionaceae</taxon>
        <taxon>Photobacterium</taxon>
    </lineage>
</organism>
<dbReference type="Gene3D" id="2.60.40.10">
    <property type="entry name" value="Immunoglobulins"/>
    <property type="match status" value="1"/>
</dbReference>
<accession>A0A2T3QN86</accession>
<dbReference type="AlphaFoldDB" id="A0A2T3QN86"/>